<dbReference type="AlphaFoldDB" id="A0A0B7HFZ6"/>
<evidence type="ECO:0000313" key="2">
    <source>
        <dbReference type="Proteomes" id="UP000038083"/>
    </source>
</evidence>
<reference evidence="2" key="1">
    <citation type="submission" date="2015-01" db="EMBL/GenBank/DDBJ databases">
        <authorList>
            <person name="MANFREDI Pablo"/>
        </authorList>
    </citation>
    <scope>NUCLEOTIDE SEQUENCE [LARGE SCALE GENOMIC DNA]</scope>
    <source>
        <strain evidence="2">Ccy74</strain>
    </source>
</reference>
<gene>
    <name evidence="1" type="ORF">CCYN74_190026</name>
</gene>
<accession>A0A0B7HFZ6</accession>
<sequence length="395" mass="47130">MMASQVKRELKTIRDVEYPIEYRGFRKFEKFDETHLCTYDIHGNITQILKKQTSKENPNKVHTVVNKIFENIYDKNDNLEMINIFESNSLFSKIFFSYFPNGTISSITKLTMNGDVEKRFYNKQGKEIASNSISSNLDPLNNSVSYNYYNNLNQLVLNVEYFTFTHENKIEISKTKYDYDSNGNIVKSVCKSGSSKVYEKFYFYDLQENKKEELLQQEARKNTDYLKSTTRIFYFIDNKKNTTETFEFERKKLIRRYLFLNITNDLFFDSQHYFLEITDNCGKTRIHKRKYDSKNRVIWYKKSKPDYQFYSITTYKYDSKTDFLLEETFNSYQNNEVETSNTTFYEYEFDKNGNITKKSDFTINHLVANAVPYRVKVTVEKEYYDSKAKTPPPSA</sequence>
<name>A0A0B7HFZ6_9FLAO</name>
<dbReference type="Proteomes" id="UP000038083">
    <property type="component" value="Unassembled WGS sequence"/>
</dbReference>
<dbReference type="EMBL" id="CDOG01000011">
    <property type="protein sequence ID" value="CEN36493.1"/>
    <property type="molecule type" value="Genomic_DNA"/>
</dbReference>
<evidence type="ECO:0000313" key="1">
    <source>
        <dbReference type="EMBL" id="CEN36493.1"/>
    </source>
</evidence>
<organism evidence="1 2">
    <name type="scientific">Capnocytophaga cynodegmi</name>
    <dbReference type="NCBI Taxonomy" id="28189"/>
    <lineage>
        <taxon>Bacteria</taxon>
        <taxon>Pseudomonadati</taxon>
        <taxon>Bacteroidota</taxon>
        <taxon>Flavobacteriia</taxon>
        <taxon>Flavobacteriales</taxon>
        <taxon>Flavobacteriaceae</taxon>
        <taxon>Capnocytophaga</taxon>
    </lineage>
</organism>
<protein>
    <submittedName>
        <fullName evidence="1">Uncharacterized protein</fullName>
    </submittedName>
</protein>
<dbReference type="Gene3D" id="2.180.10.10">
    <property type="entry name" value="RHS repeat-associated core"/>
    <property type="match status" value="1"/>
</dbReference>
<proteinExistence type="predicted"/>